<organism evidence="1 2">
    <name type="scientific">Oceanirhabdus seepicola</name>
    <dbReference type="NCBI Taxonomy" id="2828781"/>
    <lineage>
        <taxon>Bacteria</taxon>
        <taxon>Bacillati</taxon>
        <taxon>Bacillota</taxon>
        <taxon>Clostridia</taxon>
        <taxon>Eubacteriales</taxon>
        <taxon>Clostridiaceae</taxon>
        <taxon>Oceanirhabdus</taxon>
    </lineage>
</organism>
<comment type="caution">
    <text evidence="1">The sequence shown here is derived from an EMBL/GenBank/DDBJ whole genome shotgun (WGS) entry which is preliminary data.</text>
</comment>
<keyword evidence="2" id="KW-1185">Reference proteome</keyword>
<proteinExistence type="predicted"/>
<reference evidence="1" key="2">
    <citation type="submission" date="2021-04" db="EMBL/GenBank/DDBJ databases">
        <authorList>
            <person name="Dong X."/>
        </authorList>
    </citation>
    <scope>NUCLEOTIDE SEQUENCE</scope>
    <source>
        <strain evidence="1">ZWT</strain>
    </source>
</reference>
<protein>
    <submittedName>
        <fullName evidence="1">Uncharacterized protein</fullName>
    </submittedName>
</protein>
<evidence type="ECO:0000313" key="1">
    <source>
        <dbReference type="EMBL" id="MCM1992070.1"/>
    </source>
</evidence>
<dbReference type="RefSeq" id="WP_250861220.1">
    <property type="nucleotide sequence ID" value="NZ_JAGSOJ010000005.1"/>
</dbReference>
<evidence type="ECO:0000313" key="2">
    <source>
        <dbReference type="Proteomes" id="UP001056429"/>
    </source>
</evidence>
<sequence length="59" mass="6985">MIDIALRIAYNVYCTKLLEREVEIMLFGKFNDSEINIVLNTKLNKIISYDNSTLMETYY</sequence>
<dbReference type="AlphaFoldDB" id="A0A9J6P7X5"/>
<name>A0A9J6P7X5_9CLOT</name>
<reference evidence="1" key="1">
    <citation type="journal article" date="2021" name="mSystems">
        <title>Bacteria and Archaea Synergistically Convert Glycine Betaine to Biogenic Methane in the Formosa Cold Seep of the South China Sea.</title>
        <authorList>
            <person name="Li L."/>
            <person name="Zhang W."/>
            <person name="Zhang S."/>
            <person name="Song L."/>
            <person name="Sun Q."/>
            <person name="Zhang H."/>
            <person name="Xiang H."/>
            <person name="Dong X."/>
        </authorList>
    </citation>
    <scope>NUCLEOTIDE SEQUENCE</scope>
    <source>
        <strain evidence="1">ZWT</strain>
    </source>
</reference>
<dbReference type="EMBL" id="JAGSOJ010000005">
    <property type="protein sequence ID" value="MCM1992070.1"/>
    <property type="molecule type" value="Genomic_DNA"/>
</dbReference>
<gene>
    <name evidence="1" type="ORF">KDK92_20265</name>
</gene>
<dbReference type="Proteomes" id="UP001056429">
    <property type="component" value="Unassembled WGS sequence"/>
</dbReference>
<accession>A0A9J6P7X5</accession>